<dbReference type="SUPFAM" id="SSF53474">
    <property type="entry name" value="alpha/beta-Hydrolases"/>
    <property type="match status" value="1"/>
</dbReference>
<dbReference type="EMBL" id="FQXG01000001">
    <property type="protein sequence ID" value="SHG91100.1"/>
    <property type="molecule type" value="Genomic_DNA"/>
</dbReference>
<dbReference type="Pfam" id="PF01738">
    <property type="entry name" value="DLH"/>
    <property type="match status" value="1"/>
</dbReference>
<feature type="domain" description="Dienelactone hydrolase" evidence="2">
    <location>
        <begin position="41"/>
        <end position="240"/>
    </location>
</feature>
<dbReference type="Gene3D" id="3.40.50.1820">
    <property type="entry name" value="alpha/beta hydrolase"/>
    <property type="match status" value="1"/>
</dbReference>
<accession>A0A1M5NNK4</accession>
<dbReference type="STRING" id="299255.SAMN02745129_1124"/>
<evidence type="ECO:0000256" key="1">
    <source>
        <dbReference type="SAM" id="SignalP"/>
    </source>
</evidence>
<dbReference type="GO" id="GO:0016787">
    <property type="term" value="F:hydrolase activity"/>
    <property type="evidence" value="ECO:0007669"/>
    <property type="project" value="UniProtKB-KW"/>
</dbReference>
<name>A0A1M5NNK4_9GAMM</name>
<feature type="chain" id="PRO_5009912642" evidence="1">
    <location>
        <begin position="19"/>
        <end position="241"/>
    </location>
</feature>
<organism evidence="3 4">
    <name type="scientific">Ferrimonas marina</name>
    <dbReference type="NCBI Taxonomy" id="299255"/>
    <lineage>
        <taxon>Bacteria</taxon>
        <taxon>Pseudomonadati</taxon>
        <taxon>Pseudomonadota</taxon>
        <taxon>Gammaproteobacteria</taxon>
        <taxon>Alteromonadales</taxon>
        <taxon>Ferrimonadaceae</taxon>
        <taxon>Ferrimonas</taxon>
    </lineage>
</organism>
<keyword evidence="4" id="KW-1185">Reference proteome</keyword>
<dbReference type="OrthoDB" id="9787933at2"/>
<protein>
    <submittedName>
        <fullName evidence="3">Dienelactone hydrolase</fullName>
    </submittedName>
</protein>
<feature type="signal peptide" evidence="1">
    <location>
        <begin position="1"/>
        <end position="18"/>
    </location>
</feature>
<dbReference type="InterPro" id="IPR050261">
    <property type="entry name" value="FrsA_esterase"/>
</dbReference>
<evidence type="ECO:0000313" key="4">
    <source>
        <dbReference type="Proteomes" id="UP000184268"/>
    </source>
</evidence>
<dbReference type="RefSeq" id="WP_067658229.1">
    <property type="nucleotide sequence ID" value="NZ_FQXG01000001.1"/>
</dbReference>
<gene>
    <name evidence="3" type="ORF">SAMN02745129_1124</name>
</gene>
<dbReference type="InterPro" id="IPR002925">
    <property type="entry name" value="Dienelactn_hydro"/>
</dbReference>
<keyword evidence="1" id="KW-0732">Signal</keyword>
<proteinExistence type="predicted"/>
<dbReference type="InterPro" id="IPR029058">
    <property type="entry name" value="AB_hydrolase_fold"/>
</dbReference>
<dbReference type="AlphaFoldDB" id="A0A1M5NNK4"/>
<dbReference type="PANTHER" id="PTHR22946:SF0">
    <property type="entry name" value="DIENELACTONE HYDROLASE DOMAIN-CONTAINING PROTEIN"/>
    <property type="match status" value="1"/>
</dbReference>
<dbReference type="Proteomes" id="UP000184268">
    <property type="component" value="Unassembled WGS sequence"/>
</dbReference>
<dbReference type="PANTHER" id="PTHR22946">
    <property type="entry name" value="DIENELACTONE HYDROLASE DOMAIN-CONTAINING PROTEIN-RELATED"/>
    <property type="match status" value="1"/>
</dbReference>
<evidence type="ECO:0000259" key="2">
    <source>
        <dbReference type="Pfam" id="PF01738"/>
    </source>
</evidence>
<reference evidence="3 4" key="1">
    <citation type="submission" date="2016-11" db="EMBL/GenBank/DDBJ databases">
        <authorList>
            <person name="Jaros S."/>
            <person name="Januszkiewicz K."/>
            <person name="Wedrychowicz H."/>
        </authorList>
    </citation>
    <scope>NUCLEOTIDE SEQUENCE [LARGE SCALE GENOMIC DNA]</scope>
    <source>
        <strain evidence="3 4">DSM 16917</strain>
    </source>
</reference>
<keyword evidence="3" id="KW-0378">Hydrolase</keyword>
<evidence type="ECO:0000313" key="3">
    <source>
        <dbReference type="EMBL" id="SHG91100.1"/>
    </source>
</evidence>
<sequence>MKKWIAIVAATLSFSALGMSTDYDYGGEMYEGYYLSAGDGAPLVIIVHDWDGLTHYERTRASMLKEQGYSVFAVDLYGKGNRPESTEDKRAMTQSLYQDRDKMRKLMDASLSHAVALGGNAENAAVVGYCFGGAVALEMARAGTPLKSFISFHGGLKTPEGQSYQDTAGQVVVFHGTADKAVPMSDFSTLAVELETAGIVHEMTTYSGAPHAFSVIGSSRYHEQADKKSWQRFSEYLQEVF</sequence>